<dbReference type="RefSeq" id="WP_138185741.1">
    <property type="nucleotide sequence ID" value="NZ_LS992241.1"/>
</dbReference>
<dbReference type="PANTHER" id="PTHR43471">
    <property type="entry name" value="ABC TRANSPORTER PERMEASE"/>
    <property type="match status" value="1"/>
</dbReference>
<feature type="transmembrane region" description="Helical" evidence="1">
    <location>
        <begin position="131"/>
        <end position="152"/>
    </location>
</feature>
<keyword evidence="1" id="KW-1133">Transmembrane helix</keyword>
<accession>A0A383RBN8</accession>
<organism evidence="2 3">
    <name type="scientific">Paenibacillus alvei</name>
    <name type="common">Bacillus alvei</name>
    <dbReference type="NCBI Taxonomy" id="44250"/>
    <lineage>
        <taxon>Bacteria</taxon>
        <taxon>Bacillati</taxon>
        <taxon>Bacillota</taxon>
        <taxon>Bacilli</taxon>
        <taxon>Bacillales</taxon>
        <taxon>Paenibacillaceae</taxon>
        <taxon>Paenibacillus</taxon>
    </lineage>
</organism>
<protein>
    <recommendedName>
        <fullName evidence="4">ABC transporter permease</fullName>
    </recommendedName>
</protein>
<keyword evidence="1" id="KW-0812">Transmembrane</keyword>
<evidence type="ECO:0008006" key="4">
    <source>
        <dbReference type="Google" id="ProtNLM"/>
    </source>
</evidence>
<feature type="transmembrane region" description="Helical" evidence="1">
    <location>
        <begin position="52"/>
        <end position="70"/>
    </location>
</feature>
<evidence type="ECO:0000313" key="2">
    <source>
        <dbReference type="EMBL" id="SYX83706.1"/>
    </source>
</evidence>
<proteinExistence type="predicted"/>
<dbReference type="GO" id="GO:0140359">
    <property type="term" value="F:ABC-type transporter activity"/>
    <property type="evidence" value="ECO:0007669"/>
    <property type="project" value="InterPro"/>
</dbReference>
<evidence type="ECO:0000313" key="3">
    <source>
        <dbReference type="Proteomes" id="UP000304148"/>
    </source>
</evidence>
<dbReference type="GO" id="GO:0005886">
    <property type="term" value="C:plasma membrane"/>
    <property type="evidence" value="ECO:0007669"/>
    <property type="project" value="UniProtKB-SubCell"/>
</dbReference>
<feature type="transmembrane region" description="Helical" evidence="1">
    <location>
        <begin position="12"/>
        <end position="32"/>
    </location>
</feature>
<feature type="transmembrane region" description="Helical" evidence="1">
    <location>
        <begin position="203"/>
        <end position="221"/>
    </location>
</feature>
<dbReference type="AlphaFoldDB" id="A0A383RBN8"/>
<feature type="transmembrane region" description="Helical" evidence="1">
    <location>
        <begin position="159"/>
        <end position="178"/>
    </location>
</feature>
<reference evidence="3" key="1">
    <citation type="submission" date="2018-08" db="EMBL/GenBank/DDBJ databases">
        <authorList>
            <person name="Chevrot R."/>
        </authorList>
    </citation>
    <scope>NUCLEOTIDE SEQUENCE [LARGE SCALE GENOMIC DNA]</scope>
</reference>
<dbReference type="Proteomes" id="UP000304148">
    <property type="component" value="Chromosome"/>
</dbReference>
<evidence type="ECO:0000256" key="1">
    <source>
        <dbReference type="SAM" id="Phobius"/>
    </source>
</evidence>
<dbReference type="EMBL" id="LS992241">
    <property type="protein sequence ID" value="SYX83706.1"/>
    <property type="molecule type" value="Genomic_DNA"/>
</dbReference>
<gene>
    <name evidence="2" type="ORF">PBLR_12128</name>
</gene>
<name>A0A383RBN8_PAEAL</name>
<feature type="transmembrane region" description="Helical" evidence="1">
    <location>
        <begin position="101"/>
        <end position="125"/>
    </location>
</feature>
<sequence length="226" mass="25622">MYAIAKREFLTLFKSFKSVAIVLLFCIVAFSISNFVKNNPGLMFGEESNPYVSGIRFLVTVLGFLFVLTLSHDTINREVESQTIRFVVTKVPKTSIVFGKYLGILLFWAVCLACSFIVIFLSIGQLYVLEYIRLIVFISFAVGVNMLLSTIIPKGSYSIFASLLCGLLLPAAGMWSVFTENQASQLIKYATPYYYLIESNWKSYFPFVISILFVCVAIFIFRRKDL</sequence>
<keyword evidence="1" id="KW-0472">Membrane</keyword>